<keyword evidence="1" id="KW-0812">Transmembrane</keyword>
<keyword evidence="1" id="KW-0472">Membrane</keyword>
<dbReference type="AlphaFoldDB" id="A0A2U8WXM9"/>
<dbReference type="KEGG" id="mtea:DK419_13860"/>
<evidence type="ECO:0000313" key="3">
    <source>
        <dbReference type="Proteomes" id="UP000245444"/>
    </source>
</evidence>
<evidence type="ECO:0000256" key="1">
    <source>
        <dbReference type="SAM" id="Phobius"/>
    </source>
</evidence>
<organism evidence="2 3">
    <name type="scientific">Methylobacterium terrae</name>
    <dbReference type="NCBI Taxonomy" id="2202827"/>
    <lineage>
        <taxon>Bacteria</taxon>
        <taxon>Pseudomonadati</taxon>
        <taxon>Pseudomonadota</taxon>
        <taxon>Alphaproteobacteria</taxon>
        <taxon>Hyphomicrobiales</taxon>
        <taxon>Methylobacteriaceae</taxon>
        <taxon>Methylobacterium</taxon>
    </lineage>
</organism>
<gene>
    <name evidence="2" type="ORF">DK419_13860</name>
</gene>
<keyword evidence="1" id="KW-1133">Transmembrane helix</keyword>
<evidence type="ECO:0000313" key="2">
    <source>
        <dbReference type="EMBL" id="AWN50042.1"/>
    </source>
</evidence>
<proteinExistence type="predicted"/>
<protein>
    <submittedName>
        <fullName evidence="2">Uncharacterized protein</fullName>
    </submittedName>
</protein>
<dbReference type="Proteomes" id="UP000245444">
    <property type="component" value="Chromosome"/>
</dbReference>
<feature type="transmembrane region" description="Helical" evidence="1">
    <location>
        <begin position="47"/>
        <end position="76"/>
    </location>
</feature>
<accession>A0A2U8WXM9</accession>
<sequence length="129" mass="13540">MRRLEALAARHRFRRRVVRLVRGGAGGGAAFLVLVKAKIVGSLAGKLALAALIGLGFAWPLAALGAVAVVAALAALLECEPFGLDGCDCFNPNARRARLRALIAERRAWLANPTGPVPRIRSARGPARG</sequence>
<keyword evidence="3" id="KW-1185">Reference proteome</keyword>
<name>A0A2U8WXM9_9HYPH</name>
<feature type="transmembrane region" description="Helical" evidence="1">
    <location>
        <begin position="20"/>
        <end position="41"/>
    </location>
</feature>
<reference evidence="2 3" key="1">
    <citation type="submission" date="2018-05" db="EMBL/GenBank/DDBJ databases">
        <title>Complete Genome Sequence of Methylobacterium sp. 17Sr1-28.</title>
        <authorList>
            <person name="Srinivasan S."/>
        </authorList>
    </citation>
    <scope>NUCLEOTIDE SEQUENCE [LARGE SCALE GENOMIC DNA]</scope>
    <source>
        <strain evidence="2 3">17Sr1-28</strain>
    </source>
</reference>
<dbReference type="EMBL" id="CP029553">
    <property type="protein sequence ID" value="AWN50042.1"/>
    <property type="molecule type" value="Genomic_DNA"/>
</dbReference>